<evidence type="ECO:0000256" key="15">
    <source>
        <dbReference type="PIRNR" id="PIRNR004491"/>
    </source>
</evidence>
<dbReference type="EC" id="2.7.1.26" evidence="15"/>
<evidence type="ECO:0000256" key="12">
    <source>
        <dbReference type="ARBA" id="ARBA00023268"/>
    </source>
</evidence>
<comment type="catalytic activity">
    <reaction evidence="14 15">
        <text>FMN + ATP + H(+) = FAD + diphosphate</text>
        <dbReference type="Rhea" id="RHEA:17237"/>
        <dbReference type="ChEBI" id="CHEBI:15378"/>
        <dbReference type="ChEBI" id="CHEBI:30616"/>
        <dbReference type="ChEBI" id="CHEBI:33019"/>
        <dbReference type="ChEBI" id="CHEBI:57692"/>
        <dbReference type="ChEBI" id="CHEBI:58210"/>
        <dbReference type="EC" id="2.7.7.2"/>
    </reaction>
</comment>
<keyword evidence="7 15" id="KW-0548">Nucleotidyltransferase</keyword>
<dbReference type="PANTHER" id="PTHR22749">
    <property type="entry name" value="RIBOFLAVIN KINASE/FMN ADENYLYLTRANSFERASE"/>
    <property type="match status" value="1"/>
</dbReference>
<evidence type="ECO:0000256" key="7">
    <source>
        <dbReference type="ARBA" id="ARBA00022695"/>
    </source>
</evidence>
<evidence type="ECO:0000256" key="1">
    <source>
        <dbReference type="ARBA" id="ARBA00002121"/>
    </source>
</evidence>
<dbReference type="InterPro" id="IPR014729">
    <property type="entry name" value="Rossmann-like_a/b/a_fold"/>
</dbReference>
<dbReference type="PANTHER" id="PTHR22749:SF6">
    <property type="entry name" value="RIBOFLAVIN KINASE"/>
    <property type="match status" value="1"/>
</dbReference>
<comment type="similarity">
    <text evidence="15">Belongs to the ribF family.</text>
</comment>
<dbReference type="Gene3D" id="3.40.50.620">
    <property type="entry name" value="HUPs"/>
    <property type="match status" value="1"/>
</dbReference>
<keyword evidence="8 15" id="KW-0547">Nucleotide-binding</keyword>
<dbReference type="InterPro" id="IPR015864">
    <property type="entry name" value="FAD_synthase"/>
</dbReference>
<dbReference type="SUPFAM" id="SSF82114">
    <property type="entry name" value="Riboflavin kinase-like"/>
    <property type="match status" value="1"/>
</dbReference>
<dbReference type="AlphaFoldDB" id="A0A916UBV1"/>
<dbReference type="GO" id="GO:0008531">
    <property type="term" value="F:riboflavin kinase activity"/>
    <property type="evidence" value="ECO:0007669"/>
    <property type="project" value="UniProtKB-UniRule"/>
</dbReference>
<dbReference type="EMBL" id="BMGG01000004">
    <property type="protein sequence ID" value="GGC67325.1"/>
    <property type="molecule type" value="Genomic_DNA"/>
</dbReference>
<feature type="domain" description="Riboflavin kinase" evidence="16">
    <location>
        <begin position="200"/>
        <end position="323"/>
    </location>
</feature>
<dbReference type="GO" id="GO:0005524">
    <property type="term" value="F:ATP binding"/>
    <property type="evidence" value="ECO:0007669"/>
    <property type="project" value="UniProtKB-UniRule"/>
</dbReference>
<dbReference type="InterPro" id="IPR002606">
    <property type="entry name" value="Riboflavin_kinase_bac"/>
</dbReference>
<dbReference type="CDD" id="cd02064">
    <property type="entry name" value="FAD_synthetase_N"/>
    <property type="match status" value="1"/>
</dbReference>
<evidence type="ECO:0000256" key="11">
    <source>
        <dbReference type="ARBA" id="ARBA00022840"/>
    </source>
</evidence>
<keyword evidence="6 15" id="KW-0808">Transferase</keyword>
<dbReference type="PIRSF" id="PIRSF004491">
    <property type="entry name" value="FAD_Synth"/>
    <property type="match status" value="1"/>
</dbReference>
<dbReference type="FunFam" id="3.40.50.620:FF:000021">
    <property type="entry name" value="Riboflavin biosynthesis protein"/>
    <property type="match status" value="1"/>
</dbReference>
<evidence type="ECO:0000256" key="10">
    <source>
        <dbReference type="ARBA" id="ARBA00022827"/>
    </source>
</evidence>
<protein>
    <recommendedName>
        <fullName evidence="15">Riboflavin biosynthesis protein</fullName>
    </recommendedName>
    <domain>
        <recommendedName>
            <fullName evidence="15">Riboflavin kinase</fullName>
            <ecNumber evidence="15">2.7.1.26</ecNumber>
        </recommendedName>
        <alternativeName>
            <fullName evidence="15">Flavokinase</fullName>
        </alternativeName>
    </domain>
    <domain>
        <recommendedName>
            <fullName evidence="15">FMN adenylyltransferase</fullName>
            <ecNumber evidence="15">2.7.7.2</ecNumber>
        </recommendedName>
        <alternativeName>
            <fullName evidence="15">FAD pyrophosphorylase</fullName>
        </alternativeName>
        <alternativeName>
            <fullName evidence="15">FAD synthase</fullName>
        </alternativeName>
    </domain>
</protein>
<sequence>MPDSEFPDFPRMQPRRPFFIVRGREPAGDDLKHPVVAIGNFDGLHAGHRAVVAGARRLADELGRPAAVLTFDPHPRTFFRPREPVFRLTPESVEATLLARLGLDGMIVLPFDAQLAAMSADAFFDDILVARFGVSGLIIGHDFHFGRGREGSPSFLLRRGASSGMPVVVVEPVNDGGEPVSSSMVRQALEAGDLHRANTLLGYRWFVRGDVSHGQKLGRTLNYPTANLRLDEGCRLRHGIYAVRAAVDSRVVHGVASFGHRPTFDNGAPLLEVHLFDFSSEIYGQQLDVEFVAYLRPEERFDSVEALVAQMDLDSAEARRILAENPPPRSLLG</sequence>
<dbReference type="GO" id="GO:0009231">
    <property type="term" value="P:riboflavin biosynthetic process"/>
    <property type="evidence" value="ECO:0007669"/>
    <property type="project" value="InterPro"/>
</dbReference>
<evidence type="ECO:0000259" key="16">
    <source>
        <dbReference type="SMART" id="SM00904"/>
    </source>
</evidence>
<evidence type="ECO:0000256" key="2">
    <source>
        <dbReference type="ARBA" id="ARBA00004726"/>
    </source>
</evidence>
<keyword evidence="9 15" id="KW-0418">Kinase</keyword>
<keyword evidence="11 15" id="KW-0067">ATP-binding</keyword>
<dbReference type="GO" id="GO:0009398">
    <property type="term" value="P:FMN biosynthetic process"/>
    <property type="evidence" value="ECO:0007669"/>
    <property type="project" value="UniProtKB-UniRule"/>
</dbReference>
<dbReference type="EC" id="2.7.7.2" evidence="15"/>
<comment type="function">
    <text evidence="1">Catalyzes the phosphorylation of riboflavin to FMN followed by the adenylation of FMN to FAD.</text>
</comment>
<dbReference type="InterPro" id="IPR015865">
    <property type="entry name" value="Riboflavin_kinase_bac/euk"/>
</dbReference>
<evidence type="ECO:0000256" key="14">
    <source>
        <dbReference type="ARBA" id="ARBA00049494"/>
    </source>
</evidence>
<evidence type="ECO:0000256" key="6">
    <source>
        <dbReference type="ARBA" id="ARBA00022679"/>
    </source>
</evidence>
<dbReference type="Pfam" id="PF01687">
    <property type="entry name" value="Flavokinase"/>
    <property type="match status" value="1"/>
</dbReference>
<comment type="pathway">
    <text evidence="3 15">Cofactor biosynthesis; FMN biosynthesis; FMN from riboflavin (ATP route): step 1/1.</text>
</comment>
<name>A0A916UBV1_9HYPH</name>
<dbReference type="GO" id="GO:0003919">
    <property type="term" value="F:FMN adenylyltransferase activity"/>
    <property type="evidence" value="ECO:0007669"/>
    <property type="project" value="UniProtKB-UniRule"/>
</dbReference>
<evidence type="ECO:0000313" key="18">
    <source>
        <dbReference type="Proteomes" id="UP000637002"/>
    </source>
</evidence>
<evidence type="ECO:0000256" key="9">
    <source>
        <dbReference type="ARBA" id="ARBA00022777"/>
    </source>
</evidence>
<reference evidence="17" key="2">
    <citation type="submission" date="2020-09" db="EMBL/GenBank/DDBJ databases">
        <authorList>
            <person name="Sun Q."/>
            <person name="Zhou Y."/>
        </authorList>
    </citation>
    <scope>NUCLEOTIDE SEQUENCE</scope>
    <source>
        <strain evidence="17">CGMCC 1.12919</strain>
    </source>
</reference>
<keyword evidence="4 15" id="KW-0285">Flavoprotein</keyword>
<comment type="caution">
    <text evidence="17">The sequence shown here is derived from an EMBL/GenBank/DDBJ whole genome shotgun (WGS) entry which is preliminary data.</text>
</comment>
<dbReference type="Gene3D" id="2.40.30.30">
    <property type="entry name" value="Riboflavin kinase-like"/>
    <property type="match status" value="1"/>
</dbReference>
<comment type="pathway">
    <text evidence="2 15">Cofactor biosynthesis; FAD biosynthesis; FAD from FMN: step 1/1.</text>
</comment>
<dbReference type="Proteomes" id="UP000637002">
    <property type="component" value="Unassembled WGS sequence"/>
</dbReference>
<organism evidence="17 18">
    <name type="scientific">Chelatococcus reniformis</name>
    <dbReference type="NCBI Taxonomy" id="1494448"/>
    <lineage>
        <taxon>Bacteria</taxon>
        <taxon>Pseudomonadati</taxon>
        <taxon>Pseudomonadota</taxon>
        <taxon>Alphaproteobacteria</taxon>
        <taxon>Hyphomicrobiales</taxon>
        <taxon>Chelatococcaceae</taxon>
        <taxon>Chelatococcus</taxon>
    </lineage>
</organism>
<dbReference type="Pfam" id="PF06574">
    <property type="entry name" value="FAD_syn"/>
    <property type="match status" value="1"/>
</dbReference>
<comment type="catalytic activity">
    <reaction evidence="13 15">
        <text>riboflavin + ATP = FMN + ADP + H(+)</text>
        <dbReference type="Rhea" id="RHEA:14357"/>
        <dbReference type="ChEBI" id="CHEBI:15378"/>
        <dbReference type="ChEBI" id="CHEBI:30616"/>
        <dbReference type="ChEBI" id="CHEBI:57986"/>
        <dbReference type="ChEBI" id="CHEBI:58210"/>
        <dbReference type="ChEBI" id="CHEBI:456216"/>
        <dbReference type="EC" id="2.7.1.26"/>
    </reaction>
</comment>
<evidence type="ECO:0000256" key="8">
    <source>
        <dbReference type="ARBA" id="ARBA00022741"/>
    </source>
</evidence>
<proteinExistence type="inferred from homology"/>
<dbReference type="GO" id="GO:0006747">
    <property type="term" value="P:FAD biosynthetic process"/>
    <property type="evidence" value="ECO:0007669"/>
    <property type="project" value="UniProtKB-UniRule"/>
</dbReference>
<dbReference type="NCBIfam" id="TIGR00083">
    <property type="entry name" value="ribF"/>
    <property type="match status" value="1"/>
</dbReference>
<accession>A0A916UBV1</accession>
<keyword evidence="12" id="KW-0511">Multifunctional enzyme</keyword>
<reference evidence="17" key="1">
    <citation type="journal article" date="2014" name="Int. J. Syst. Evol. Microbiol.">
        <title>Complete genome sequence of Corynebacterium casei LMG S-19264T (=DSM 44701T), isolated from a smear-ripened cheese.</title>
        <authorList>
            <consortium name="US DOE Joint Genome Institute (JGI-PGF)"/>
            <person name="Walter F."/>
            <person name="Albersmeier A."/>
            <person name="Kalinowski J."/>
            <person name="Ruckert C."/>
        </authorList>
    </citation>
    <scope>NUCLEOTIDE SEQUENCE</scope>
    <source>
        <strain evidence="17">CGMCC 1.12919</strain>
    </source>
</reference>
<keyword evidence="18" id="KW-1185">Reference proteome</keyword>
<evidence type="ECO:0000256" key="13">
    <source>
        <dbReference type="ARBA" id="ARBA00047880"/>
    </source>
</evidence>
<dbReference type="NCBIfam" id="NF004160">
    <property type="entry name" value="PRK05627.1-3"/>
    <property type="match status" value="1"/>
</dbReference>
<keyword evidence="10 15" id="KW-0274">FAD</keyword>
<evidence type="ECO:0000256" key="3">
    <source>
        <dbReference type="ARBA" id="ARBA00005201"/>
    </source>
</evidence>
<dbReference type="InterPro" id="IPR023465">
    <property type="entry name" value="Riboflavin_kinase_dom_sf"/>
</dbReference>
<dbReference type="InterPro" id="IPR023468">
    <property type="entry name" value="Riboflavin_kinase"/>
</dbReference>
<evidence type="ECO:0000256" key="5">
    <source>
        <dbReference type="ARBA" id="ARBA00022643"/>
    </source>
</evidence>
<dbReference type="SUPFAM" id="SSF52374">
    <property type="entry name" value="Nucleotidylyl transferase"/>
    <property type="match status" value="1"/>
</dbReference>
<evidence type="ECO:0000313" key="17">
    <source>
        <dbReference type="EMBL" id="GGC67325.1"/>
    </source>
</evidence>
<dbReference type="SMART" id="SM00904">
    <property type="entry name" value="Flavokinase"/>
    <property type="match status" value="1"/>
</dbReference>
<keyword evidence="5 15" id="KW-0288">FMN</keyword>
<dbReference type="RefSeq" id="WP_244641961.1">
    <property type="nucleotide sequence ID" value="NZ_BMGG01000004.1"/>
</dbReference>
<evidence type="ECO:0000256" key="4">
    <source>
        <dbReference type="ARBA" id="ARBA00022630"/>
    </source>
</evidence>
<gene>
    <name evidence="17" type="primary">ribF</name>
    <name evidence="17" type="ORF">GCM10010994_27400</name>
</gene>